<evidence type="ECO:0000256" key="3">
    <source>
        <dbReference type="ARBA" id="ARBA00008343"/>
    </source>
</evidence>
<comment type="caution">
    <text evidence="16">The sequence shown here is derived from an EMBL/GenBank/DDBJ whole genome shotgun (WGS) entry which is preliminary data.</text>
</comment>
<dbReference type="InterPro" id="IPR003265">
    <property type="entry name" value="HhH-GPD_domain"/>
</dbReference>
<dbReference type="SUPFAM" id="SSF55811">
    <property type="entry name" value="Nudix"/>
    <property type="match status" value="1"/>
</dbReference>
<keyword evidence="10 14" id="KW-0408">Iron</keyword>
<evidence type="ECO:0000256" key="13">
    <source>
        <dbReference type="ARBA" id="ARBA00023295"/>
    </source>
</evidence>
<dbReference type="EMBL" id="DVML01000007">
    <property type="protein sequence ID" value="HIU22113.1"/>
    <property type="molecule type" value="Genomic_DNA"/>
</dbReference>
<comment type="function">
    <text evidence="2">Adenine glycosylase active on G-A mispairs. MutY also corrects error-prone DNA synthesis past GO lesions which are due to the oxidatively damaged form of guanine: 7,8-dihydro-8-oxoguanine (8-oxo-dGTP).</text>
</comment>
<dbReference type="GO" id="GO:0000701">
    <property type="term" value="F:purine-specific mismatch base pair DNA N-glycosylase activity"/>
    <property type="evidence" value="ECO:0007669"/>
    <property type="project" value="UniProtKB-EC"/>
</dbReference>
<evidence type="ECO:0000256" key="5">
    <source>
        <dbReference type="ARBA" id="ARBA00022023"/>
    </source>
</evidence>
<keyword evidence="12" id="KW-0234">DNA repair</keyword>
<dbReference type="InterPro" id="IPR005760">
    <property type="entry name" value="A/G_AdeGlyc_MutY"/>
</dbReference>
<evidence type="ECO:0000256" key="9">
    <source>
        <dbReference type="ARBA" id="ARBA00022801"/>
    </source>
</evidence>
<dbReference type="GO" id="GO:0051539">
    <property type="term" value="F:4 iron, 4 sulfur cluster binding"/>
    <property type="evidence" value="ECO:0007669"/>
    <property type="project" value="UniProtKB-UniRule"/>
</dbReference>
<keyword evidence="11" id="KW-0411">Iron-sulfur</keyword>
<comment type="catalytic activity">
    <reaction evidence="1 14">
        <text>Hydrolyzes free adenine bases from 7,8-dihydro-8-oxoguanine:adenine mismatched double-stranded DNA, leaving an apurinic site.</text>
        <dbReference type="EC" id="3.2.2.31"/>
    </reaction>
</comment>
<keyword evidence="8 14" id="KW-0227">DNA damage</keyword>
<keyword evidence="7" id="KW-0479">Metal-binding</keyword>
<dbReference type="CDD" id="cd00056">
    <property type="entry name" value="ENDO3c"/>
    <property type="match status" value="1"/>
</dbReference>
<dbReference type="InterPro" id="IPR023170">
    <property type="entry name" value="HhH_base_excis_C"/>
</dbReference>
<evidence type="ECO:0000313" key="16">
    <source>
        <dbReference type="EMBL" id="HIU22113.1"/>
    </source>
</evidence>
<dbReference type="GO" id="GO:0006284">
    <property type="term" value="P:base-excision repair"/>
    <property type="evidence" value="ECO:0007669"/>
    <property type="project" value="UniProtKB-UniRule"/>
</dbReference>
<dbReference type="Proteomes" id="UP000824087">
    <property type="component" value="Unassembled WGS sequence"/>
</dbReference>
<dbReference type="GO" id="GO:0046872">
    <property type="term" value="F:metal ion binding"/>
    <property type="evidence" value="ECO:0007669"/>
    <property type="project" value="UniProtKB-UniRule"/>
</dbReference>
<dbReference type="InterPro" id="IPR015797">
    <property type="entry name" value="NUDIX_hydrolase-like_dom_sf"/>
</dbReference>
<dbReference type="GO" id="GO:0006298">
    <property type="term" value="P:mismatch repair"/>
    <property type="evidence" value="ECO:0007669"/>
    <property type="project" value="TreeGrafter"/>
</dbReference>
<evidence type="ECO:0000256" key="8">
    <source>
        <dbReference type="ARBA" id="ARBA00022763"/>
    </source>
</evidence>
<dbReference type="InterPro" id="IPR011257">
    <property type="entry name" value="DNA_glycosylase"/>
</dbReference>
<evidence type="ECO:0000256" key="2">
    <source>
        <dbReference type="ARBA" id="ARBA00002933"/>
    </source>
</evidence>
<feature type="domain" description="HhH-GPD" evidence="15">
    <location>
        <begin position="39"/>
        <end position="189"/>
    </location>
</feature>
<organism evidence="16 17">
    <name type="scientific">Candidatus Fimihabitans intestinipullorum</name>
    <dbReference type="NCBI Taxonomy" id="2840820"/>
    <lineage>
        <taxon>Bacteria</taxon>
        <taxon>Bacillati</taxon>
        <taxon>Mycoplasmatota</taxon>
        <taxon>Mycoplasmatota incertae sedis</taxon>
        <taxon>Candidatus Fimihabitans</taxon>
    </lineage>
</organism>
<reference evidence="16" key="1">
    <citation type="submission" date="2020-10" db="EMBL/GenBank/DDBJ databases">
        <authorList>
            <person name="Gilroy R."/>
        </authorList>
    </citation>
    <scope>NUCLEOTIDE SEQUENCE</scope>
    <source>
        <strain evidence="16">CHK197-8231</strain>
    </source>
</reference>
<protein>
    <recommendedName>
        <fullName evidence="5 14">Adenine DNA glycosylase</fullName>
        <ecNumber evidence="4 14">3.2.2.31</ecNumber>
    </recommendedName>
</protein>
<dbReference type="GO" id="GO:0034039">
    <property type="term" value="F:8-oxo-7,8-dihydroguanine DNA N-glycosylase activity"/>
    <property type="evidence" value="ECO:0007669"/>
    <property type="project" value="TreeGrafter"/>
</dbReference>
<evidence type="ECO:0000256" key="11">
    <source>
        <dbReference type="ARBA" id="ARBA00023014"/>
    </source>
</evidence>
<evidence type="ECO:0000313" key="17">
    <source>
        <dbReference type="Proteomes" id="UP000824087"/>
    </source>
</evidence>
<dbReference type="Gene3D" id="1.10.340.30">
    <property type="entry name" value="Hypothetical protein, domain 2"/>
    <property type="match status" value="1"/>
</dbReference>
<evidence type="ECO:0000256" key="1">
    <source>
        <dbReference type="ARBA" id="ARBA00000843"/>
    </source>
</evidence>
<evidence type="ECO:0000256" key="4">
    <source>
        <dbReference type="ARBA" id="ARBA00012045"/>
    </source>
</evidence>
<reference evidence="16" key="2">
    <citation type="journal article" date="2021" name="PeerJ">
        <title>Extensive microbial diversity within the chicken gut microbiome revealed by metagenomics and culture.</title>
        <authorList>
            <person name="Gilroy R."/>
            <person name="Ravi A."/>
            <person name="Getino M."/>
            <person name="Pursley I."/>
            <person name="Horton D.L."/>
            <person name="Alikhan N.F."/>
            <person name="Baker D."/>
            <person name="Gharbi K."/>
            <person name="Hall N."/>
            <person name="Watson M."/>
            <person name="Adriaenssens E.M."/>
            <person name="Foster-Nyarko E."/>
            <person name="Jarju S."/>
            <person name="Secka A."/>
            <person name="Antonio M."/>
            <person name="Oren A."/>
            <person name="Chaudhuri R.R."/>
            <person name="La Ragione R."/>
            <person name="Hildebrand F."/>
            <person name="Pallen M.J."/>
        </authorList>
    </citation>
    <scope>NUCLEOTIDE SEQUENCE</scope>
    <source>
        <strain evidence="16">CHK197-8231</strain>
    </source>
</reference>
<dbReference type="PANTHER" id="PTHR42944">
    <property type="entry name" value="ADENINE DNA GLYCOSYLASE"/>
    <property type="match status" value="1"/>
</dbReference>
<evidence type="ECO:0000256" key="14">
    <source>
        <dbReference type="RuleBase" id="RU365096"/>
    </source>
</evidence>
<dbReference type="Pfam" id="PF14815">
    <property type="entry name" value="NUDIX_4"/>
    <property type="match status" value="1"/>
</dbReference>
<dbReference type="GO" id="GO:0035485">
    <property type="term" value="F:adenine/guanine mispair binding"/>
    <property type="evidence" value="ECO:0007669"/>
    <property type="project" value="TreeGrafter"/>
</dbReference>
<evidence type="ECO:0000256" key="12">
    <source>
        <dbReference type="ARBA" id="ARBA00023204"/>
    </source>
</evidence>
<dbReference type="EC" id="3.2.2.31" evidence="4 14"/>
<comment type="cofactor">
    <cofactor evidence="14">
        <name>[4Fe-4S] cluster</name>
        <dbReference type="ChEBI" id="CHEBI:49883"/>
    </cofactor>
    <text evidence="14">Binds 1 [4Fe-4S] cluster.</text>
</comment>
<dbReference type="Pfam" id="PF00730">
    <property type="entry name" value="HhH-GPD"/>
    <property type="match status" value="1"/>
</dbReference>
<dbReference type="SMART" id="SM00478">
    <property type="entry name" value="ENDO3c"/>
    <property type="match status" value="1"/>
</dbReference>
<dbReference type="InterPro" id="IPR000445">
    <property type="entry name" value="HhH_motif"/>
</dbReference>
<dbReference type="InterPro" id="IPR004036">
    <property type="entry name" value="Endonuclease-III-like_CS2"/>
</dbReference>
<dbReference type="CDD" id="cd03431">
    <property type="entry name" value="NUDIX_DNA_Glycosylase_C-MutY"/>
    <property type="match status" value="1"/>
</dbReference>
<dbReference type="SUPFAM" id="SSF48150">
    <property type="entry name" value="DNA-glycosylase"/>
    <property type="match status" value="1"/>
</dbReference>
<dbReference type="Gene3D" id="3.90.79.10">
    <property type="entry name" value="Nucleoside Triphosphate Pyrophosphohydrolase"/>
    <property type="match status" value="1"/>
</dbReference>
<keyword evidence="6" id="KW-0004">4Fe-4S</keyword>
<gene>
    <name evidence="16" type="primary">mutY</name>
    <name evidence="16" type="ORF">IAD49_00880</name>
</gene>
<keyword evidence="9" id="KW-0378">Hydrolase</keyword>
<dbReference type="PROSITE" id="PS01155">
    <property type="entry name" value="ENDONUCLEASE_III_2"/>
    <property type="match status" value="1"/>
</dbReference>
<dbReference type="InterPro" id="IPR029119">
    <property type="entry name" value="MutY_C"/>
</dbReference>
<dbReference type="NCBIfam" id="TIGR01084">
    <property type="entry name" value="mutY"/>
    <property type="match status" value="1"/>
</dbReference>
<sequence>MKLSKEMVEPLLHWYQENARKLPWRSDATPYHVWVSEIMLQQTRVEAVIDYYYRFMEALPTIQDLAMIDEEKLLKLWEGLGYYSRVRNLQKTAQLLCRDNEGKLPENYDELIKLPGIGPYTAGAISSIAYQKKVAAVDGNVLRVVSRLSLDPACIDEERVKKMWKEEIEKVMPTESGMFNQAMMEIGATVCIPNGKPLCHACPLSHLCKAYCQNKVLEYPVRKQKRKREVIPMTVFLMLYHDRVALLKRDHEGLLANFYEFPNVDGTLSQEEAETYLKQNNIKWIGIEEGPNAKHIFTHKEWHMKSYIVWLQEPVDSYLFSTGKELNEVYPVPSAFEKYRKCVENLWNEEAYLHFSTGKLLK</sequence>
<evidence type="ECO:0000256" key="7">
    <source>
        <dbReference type="ARBA" id="ARBA00022723"/>
    </source>
</evidence>
<dbReference type="PANTHER" id="PTHR42944:SF1">
    <property type="entry name" value="ADENINE DNA GLYCOSYLASE"/>
    <property type="match status" value="1"/>
</dbReference>
<dbReference type="Pfam" id="PF00633">
    <property type="entry name" value="HHH"/>
    <property type="match status" value="1"/>
</dbReference>
<keyword evidence="13 14" id="KW-0326">Glycosidase</keyword>
<dbReference type="FunFam" id="1.10.340.30:FF:000002">
    <property type="entry name" value="Adenine DNA glycosylase"/>
    <property type="match status" value="1"/>
</dbReference>
<dbReference type="Gene3D" id="1.10.1670.10">
    <property type="entry name" value="Helix-hairpin-Helix base-excision DNA repair enzymes (C-terminal)"/>
    <property type="match status" value="1"/>
</dbReference>
<name>A0A9D1HUZ0_9BACT</name>
<proteinExistence type="inferred from homology"/>
<dbReference type="AlphaFoldDB" id="A0A9D1HUZ0"/>
<evidence type="ECO:0000256" key="10">
    <source>
        <dbReference type="ARBA" id="ARBA00023004"/>
    </source>
</evidence>
<accession>A0A9D1HUZ0</accession>
<evidence type="ECO:0000259" key="15">
    <source>
        <dbReference type="SMART" id="SM00478"/>
    </source>
</evidence>
<dbReference type="GO" id="GO:0032357">
    <property type="term" value="F:oxidized purine DNA binding"/>
    <property type="evidence" value="ECO:0007669"/>
    <property type="project" value="TreeGrafter"/>
</dbReference>
<dbReference type="InterPro" id="IPR044298">
    <property type="entry name" value="MIG/MutY"/>
</dbReference>
<comment type="similarity">
    <text evidence="3 14">Belongs to the Nth/MutY family.</text>
</comment>
<evidence type="ECO:0000256" key="6">
    <source>
        <dbReference type="ARBA" id="ARBA00022485"/>
    </source>
</evidence>